<feature type="region of interest" description="Disordered" evidence="1">
    <location>
        <begin position="108"/>
        <end position="139"/>
    </location>
</feature>
<proteinExistence type="predicted"/>
<feature type="region of interest" description="Disordered" evidence="1">
    <location>
        <begin position="1"/>
        <end position="41"/>
    </location>
</feature>
<dbReference type="EMBL" id="SFCI01000208">
    <property type="protein sequence ID" value="TFY81476.1"/>
    <property type="molecule type" value="Genomic_DNA"/>
</dbReference>
<accession>A0A4Z0A377</accession>
<feature type="compositionally biased region" description="Polar residues" evidence="1">
    <location>
        <begin position="129"/>
        <end position="139"/>
    </location>
</feature>
<feature type="compositionally biased region" description="Basic and acidic residues" evidence="1">
    <location>
        <begin position="25"/>
        <end position="41"/>
    </location>
</feature>
<feature type="compositionally biased region" description="Basic and acidic residues" evidence="1">
    <location>
        <begin position="75"/>
        <end position="86"/>
    </location>
</feature>
<comment type="caution">
    <text evidence="2">The sequence shown here is derived from an EMBL/GenBank/DDBJ whole genome shotgun (WGS) entry which is preliminary data.</text>
</comment>
<feature type="compositionally biased region" description="Basic and acidic residues" evidence="1">
    <location>
        <begin position="1"/>
        <end position="18"/>
    </location>
</feature>
<dbReference type="STRING" id="135208.A0A4Z0A377"/>
<evidence type="ECO:0000256" key="1">
    <source>
        <dbReference type="SAM" id="MobiDB-lite"/>
    </source>
</evidence>
<gene>
    <name evidence="2" type="ORF">EWM64_g2538</name>
</gene>
<reference evidence="2 3" key="1">
    <citation type="submission" date="2019-02" db="EMBL/GenBank/DDBJ databases">
        <title>Genome sequencing of the rare red list fungi Hericium alpestre (H. flagellum).</title>
        <authorList>
            <person name="Buettner E."/>
            <person name="Kellner H."/>
        </authorList>
    </citation>
    <scope>NUCLEOTIDE SEQUENCE [LARGE SCALE GENOMIC DNA]</scope>
    <source>
        <strain evidence="2 3">DSM 108284</strain>
    </source>
</reference>
<dbReference type="Proteomes" id="UP000298061">
    <property type="component" value="Unassembled WGS sequence"/>
</dbReference>
<sequence>MDPEVKKLEKTLTKEQKGDASLLSHAEKAVRNAEKADTKAQKDVYKAESTAGKAMKEELKTAKKMNEATHDHEVAVTGQRKADQDVQLKQQHNQRLQADLTQKKAELEQVQRKKVTGDIARNERRSQVRKTSAGSSESA</sequence>
<organism evidence="2 3">
    <name type="scientific">Hericium alpestre</name>
    <dbReference type="NCBI Taxonomy" id="135208"/>
    <lineage>
        <taxon>Eukaryota</taxon>
        <taxon>Fungi</taxon>
        <taxon>Dikarya</taxon>
        <taxon>Basidiomycota</taxon>
        <taxon>Agaricomycotina</taxon>
        <taxon>Agaricomycetes</taxon>
        <taxon>Russulales</taxon>
        <taxon>Hericiaceae</taxon>
        <taxon>Hericium</taxon>
    </lineage>
</organism>
<name>A0A4Z0A377_9AGAM</name>
<dbReference type="AlphaFoldDB" id="A0A4Z0A377"/>
<keyword evidence="3" id="KW-1185">Reference proteome</keyword>
<dbReference type="OrthoDB" id="3364747at2759"/>
<evidence type="ECO:0000313" key="2">
    <source>
        <dbReference type="EMBL" id="TFY81476.1"/>
    </source>
</evidence>
<evidence type="ECO:0000313" key="3">
    <source>
        <dbReference type="Proteomes" id="UP000298061"/>
    </source>
</evidence>
<protein>
    <submittedName>
        <fullName evidence="2">Uncharacterized protein</fullName>
    </submittedName>
</protein>
<feature type="region of interest" description="Disordered" evidence="1">
    <location>
        <begin position="75"/>
        <end position="95"/>
    </location>
</feature>